<dbReference type="KEGG" id="aer:AERYTH_07725"/>
<dbReference type="RefSeq" id="WP_067856811.1">
    <property type="nucleotide sequence ID" value="NZ_CP011502.1"/>
</dbReference>
<keyword evidence="3" id="KW-1185">Reference proteome</keyword>
<dbReference type="PATRIC" id="fig|2041.4.peg.1620"/>
<proteinExistence type="predicted"/>
<organism evidence="2 3">
    <name type="scientific">Aeromicrobium erythreum</name>
    <dbReference type="NCBI Taxonomy" id="2041"/>
    <lineage>
        <taxon>Bacteria</taxon>
        <taxon>Bacillati</taxon>
        <taxon>Actinomycetota</taxon>
        <taxon>Actinomycetes</taxon>
        <taxon>Propionibacteriales</taxon>
        <taxon>Nocardioidaceae</taxon>
        <taxon>Aeromicrobium</taxon>
    </lineage>
</organism>
<feature type="transmembrane region" description="Helical" evidence="1">
    <location>
        <begin position="125"/>
        <end position="149"/>
    </location>
</feature>
<evidence type="ECO:0000313" key="3">
    <source>
        <dbReference type="Proteomes" id="UP000067689"/>
    </source>
</evidence>
<dbReference type="STRING" id="2041.AERYTH_07725"/>
<feature type="transmembrane region" description="Helical" evidence="1">
    <location>
        <begin position="93"/>
        <end position="113"/>
    </location>
</feature>
<feature type="transmembrane region" description="Helical" evidence="1">
    <location>
        <begin position="37"/>
        <end position="54"/>
    </location>
</feature>
<name>A0A0U4C9P6_9ACTN</name>
<evidence type="ECO:0000256" key="1">
    <source>
        <dbReference type="SAM" id="Phobius"/>
    </source>
</evidence>
<gene>
    <name evidence="2" type="ORF">AERYTH_07725</name>
</gene>
<feature type="transmembrane region" description="Helical" evidence="1">
    <location>
        <begin position="60"/>
        <end position="81"/>
    </location>
</feature>
<keyword evidence="1" id="KW-1133">Transmembrane helix</keyword>
<keyword evidence="1" id="KW-0472">Membrane</keyword>
<accession>A0A0U4C9P6</accession>
<dbReference type="EMBL" id="CP011502">
    <property type="protein sequence ID" value="ALX04590.1"/>
    <property type="molecule type" value="Genomic_DNA"/>
</dbReference>
<dbReference type="InterPro" id="IPR018750">
    <property type="entry name" value="DUF2306_membrane"/>
</dbReference>
<sequence length="164" mass="17014">MTPLVATHAFAALVALVVGFWQLFVGPRGTRGHRLAGRVWVVAILYVAVTSFWIQEIRPGHFSALHALSVVTLVTLPLGVVRARQGRIPEHRAAMTGNWIGLVGAGAAASLVPQRAIPQLVLDDPLAAVVAGALVLLTAVAVVGAGRALDVAVGQARPQDSTAS</sequence>
<feature type="transmembrane region" description="Helical" evidence="1">
    <location>
        <begin position="6"/>
        <end position="25"/>
    </location>
</feature>
<evidence type="ECO:0000313" key="2">
    <source>
        <dbReference type="EMBL" id="ALX04590.1"/>
    </source>
</evidence>
<dbReference type="OrthoDB" id="3749011at2"/>
<evidence type="ECO:0008006" key="4">
    <source>
        <dbReference type="Google" id="ProtNLM"/>
    </source>
</evidence>
<dbReference type="Pfam" id="PF10067">
    <property type="entry name" value="DUF2306"/>
    <property type="match status" value="1"/>
</dbReference>
<protein>
    <recommendedName>
        <fullName evidence="4">DUF2306 domain-containing protein</fullName>
    </recommendedName>
</protein>
<reference evidence="2 3" key="1">
    <citation type="journal article" date="1991" name="Int. J. Syst. Bacteriol.">
        <title>Description of the erythromycin-producing bacterium Arthrobacter sp. strain NRRL B-3381 as Aeromicrobium erythreum gen. nov., sp. nov.</title>
        <authorList>
            <person name="Miller E.S."/>
            <person name="Woese C.R."/>
            <person name="Brenner S."/>
        </authorList>
    </citation>
    <scope>NUCLEOTIDE SEQUENCE [LARGE SCALE GENOMIC DNA]</scope>
    <source>
        <strain evidence="2 3">AR18</strain>
    </source>
</reference>
<dbReference type="Proteomes" id="UP000067689">
    <property type="component" value="Chromosome"/>
</dbReference>
<dbReference type="AlphaFoldDB" id="A0A0U4C9P6"/>
<keyword evidence="1" id="KW-0812">Transmembrane</keyword>